<dbReference type="Pfam" id="PF00440">
    <property type="entry name" value="TetR_N"/>
    <property type="match status" value="1"/>
</dbReference>
<dbReference type="PANTHER" id="PTHR30055">
    <property type="entry name" value="HTH-TYPE TRANSCRIPTIONAL REGULATOR RUTR"/>
    <property type="match status" value="1"/>
</dbReference>
<accession>A0A6M7TWJ1</accession>
<comment type="caution">
    <text evidence="6">The sequence shown here is derived from an EMBL/GenBank/DDBJ whole genome shotgun (WGS) entry which is preliminary data.</text>
</comment>
<dbReference type="GO" id="GO:0003700">
    <property type="term" value="F:DNA-binding transcription factor activity"/>
    <property type="evidence" value="ECO:0007669"/>
    <property type="project" value="TreeGrafter"/>
</dbReference>
<evidence type="ECO:0000256" key="4">
    <source>
        <dbReference type="ARBA" id="ARBA00023163"/>
    </source>
</evidence>
<keyword evidence="1" id="KW-0678">Repressor</keyword>
<dbReference type="InterPro" id="IPR036271">
    <property type="entry name" value="Tet_transcr_reg_TetR-rel_C_sf"/>
</dbReference>
<dbReference type="PANTHER" id="PTHR30055:SF234">
    <property type="entry name" value="HTH-TYPE TRANSCRIPTIONAL REGULATOR BETI"/>
    <property type="match status" value="1"/>
</dbReference>
<keyword evidence="2" id="KW-0805">Transcription regulation</keyword>
<keyword evidence="3" id="KW-0238">DNA-binding</keyword>
<feature type="region of interest" description="Disordered" evidence="5">
    <location>
        <begin position="230"/>
        <end position="252"/>
    </location>
</feature>
<dbReference type="EMBL" id="QZXA01000014">
    <property type="protein sequence ID" value="RJT29531.1"/>
    <property type="molecule type" value="Genomic_DNA"/>
</dbReference>
<dbReference type="GO" id="GO:0000976">
    <property type="term" value="F:transcription cis-regulatory region binding"/>
    <property type="evidence" value="ECO:0007669"/>
    <property type="project" value="TreeGrafter"/>
</dbReference>
<keyword evidence="4" id="KW-0804">Transcription</keyword>
<dbReference type="RefSeq" id="WP_081295988.1">
    <property type="nucleotide sequence ID" value="NZ_CP033508.1"/>
</dbReference>
<dbReference type="InterPro" id="IPR009057">
    <property type="entry name" value="Homeodomain-like_sf"/>
</dbReference>
<dbReference type="InterPro" id="IPR050109">
    <property type="entry name" value="HTH-type_TetR-like_transc_reg"/>
</dbReference>
<dbReference type="SUPFAM" id="SSF46689">
    <property type="entry name" value="Homeodomain-like"/>
    <property type="match status" value="1"/>
</dbReference>
<dbReference type="NCBIfam" id="NF001978">
    <property type="entry name" value="PRK00767.1"/>
    <property type="match status" value="1"/>
</dbReference>
<dbReference type="InterPro" id="IPR039538">
    <property type="entry name" value="BetI_C"/>
</dbReference>
<evidence type="ECO:0000256" key="2">
    <source>
        <dbReference type="ARBA" id="ARBA00023015"/>
    </source>
</evidence>
<dbReference type="AlphaFoldDB" id="A0A6M7TWJ1"/>
<organism evidence="6 7">
    <name type="scientific">Mesorhizobium jarvisii</name>
    <dbReference type="NCBI Taxonomy" id="1777867"/>
    <lineage>
        <taxon>Bacteria</taxon>
        <taxon>Pseudomonadati</taxon>
        <taxon>Pseudomonadota</taxon>
        <taxon>Alphaproteobacteria</taxon>
        <taxon>Hyphomicrobiales</taxon>
        <taxon>Phyllobacteriaceae</taxon>
        <taxon>Mesorhizobium</taxon>
    </lineage>
</organism>
<reference evidence="6 7" key="1">
    <citation type="submission" date="2018-09" db="EMBL/GenBank/DDBJ databases">
        <title>Mesorhizobium carmichaelinearum sp. nov. isolated from Carmichaelinea spp. root nodules in New Zealand.</title>
        <authorList>
            <person name="De Meyer S.E."/>
        </authorList>
    </citation>
    <scope>NUCLEOTIDE SEQUENCE [LARGE SCALE GENOMIC DNA]</scope>
    <source>
        <strain evidence="6 7">LMG 28313</strain>
    </source>
</reference>
<feature type="compositionally biased region" description="Basic and acidic residues" evidence="5">
    <location>
        <begin position="230"/>
        <end position="242"/>
    </location>
</feature>
<name>A0A6M7TWJ1_9HYPH</name>
<dbReference type="Pfam" id="PF13977">
    <property type="entry name" value="TetR_C_6"/>
    <property type="match status" value="1"/>
</dbReference>
<dbReference type="Proteomes" id="UP000275530">
    <property type="component" value="Unassembled WGS sequence"/>
</dbReference>
<dbReference type="SUPFAM" id="SSF48498">
    <property type="entry name" value="Tetracyclin repressor-like, C-terminal domain"/>
    <property type="match status" value="1"/>
</dbReference>
<gene>
    <name evidence="6" type="primary">betI</name>
    <name evidence="6" type="ORF">D3242_28385</name>
</gene>
<dbReference type="PRINTS" id="PR00455">
    <property type="entry name" value="HTHTETR"/>
</dbReference>
<proteinExistence type="predicted"/>
<evidence type="ECO:0000256" key="1">
    <source>
        <dbReference type="ARBA" id="ARBA00022491"/>
    </source>
</evidence>
<evidence type="ECO:0000256" key="3">
    <source>
        <dbReference type="ARBA" id="ARBA00023125"/>
    </source>
</evidence>
<dbReference type="PROSITE" id="PS50977">
    <property type="entry name" value="HTH_TETR_2"/>
    <property type="match status" value="1"/>
</dbReference>
<dbReference type="Gene3D" id="1.10.357.10">
    <property type="entry name" value="Tetracycline Repressor, domain 2"/>
    <property type="match status" value="1"/>
</dbReference>
<sequence>MRRLHVNAMASVLYVITESCTSIQKSYLLKREMATQGKRTRIEDIRRIELIAAAHRVFLEHGLQGMTSARICREAGMSPGILAYYFKGKDEVLFGMVRYNNRLLMEDVIARLSAAPTNWARLEAIVEGNFPSQAFTRAIASAWMSVCAEAGVNEQYARLQQLFHRRLRSNLASVFDGMFDAARLHEASLIIAALIDGLWLRKAVADDIGRDEAITLVFRGIHSLVSDKEEQRLRYPPGREPKQAAAGRRRRL</sequence>
<evidence type="ECO:0000313" key="7">
    <source>
        <dbReference type="Proteomes" id="UP000275530"/>
    </source>
</evidence>
<evidence type="ECO:0000256" key="5">
    <source>
        <dbReference type="SAM" id="MobiDB-lite"/>
    </source>
</evidence>
<keyword evidence="7" id="KW-1185">Reference proteome</keyword>
<dbReference type="InterPro" id="IPR001647">
    <property type="entry name" value="HTH_TetR"/>
</dbReference>
<evidence type="ECO:0000313" key="6">
    <source>
        <dbReference type="EMBL" id="RJT29531.1"/>
    </source>
</evidence>
<protein>
    <submittedName>
        <fullName evidence="6">Transcriptional regulator BetI</fullName>
    </submittedName>
</protein>